<evidence type="ECO:0000313" key="3">
    <source>
        <dbReference type="Proteomes" id="UP000009231"/>
    </source>
</evidence>
<keyword evidence="1" id="KW-1133">Transmembrane helix</keyword>
<accession>F6D662</accession>
<dbReference type="EMBL" id="CP002772">
    <property type="protein sequence ID" value="AEG18275.1"/>
    <property type="molecule type" value="Genomic_DNA"/>
</dbReference>
<dbReference type="RefSeq" id="WP_013825776.1">
    <property type="nucleotide sequence ID" value="NC_015574.1"/>
</dbReference>
<dbReference type="HOGENOM" id="CLU_087537_0_0_2"/>
<feature type="transmembrane region" description="Helical" evidence="1">
    <location>
        <begin position="12"/>
        <end position="29"/>
    </location>
</feature>
<dbReference type="GeneID" id="10668763"/>
<proteinExistence type="predicted"/>
<dbReference type="OrthoDB" id="56871at2157"/>
<dbReference type="KEGG" id="mew:MSWAN_1258"/>
<evidence type="ECO:0000256" key="1">
    <source>
        <dbReference type="SAM" id="Phobius"/>
    </source>
</evidence>
<keyword evidence="3" id="KW-1185">Reference proteome</keyword>
<feature type="transmembrane region" description="Helical" evidence="1">
    <location>
        <begin position="35"/>
        <end position="61"/>
    </location>
</feature>
<organism evidence="2 3">
    <name type="scientific">Methanobacterium paludis (strain DSM 25820 / JCM 18151 / SWAN1)</name>
    <dbReference type="NCBI Taxonomy" id="868131"/>
    <lineage>
        <taxon>Archaea</taxon>
        <taxon>Methanobacteriati</taxon>
        <taxon>Methanobacteriota</taxon>
        <taxon>Methanomada group</taxon>
        <taxon>Methanobacteria</taxon>
        <taxon>Methanobacteriales</taxon>
        <taxon>Methanobacteriaceae</taxon>
        <taxon>Methanobacterium</taxon>
    </lineage>
</organism>
<evidence type="ECO:0000313" key="2">
    <source>
        <dbReference type="EMBL" id="AEG18275.1"/>
    </source>
</evidence>
<dbReference type="STRING" id="868131.MSWAN_1258"/>
<name>F6D662_METPW</name>
<gene>
    <name evidence="2" type="ordered locus">MSWAN_1258</name>
</gene>
<dbReference type="AlphaFoldDB" id="F6D662"/>
<dbReference type="Proteomes" id="UP000009231">
    <property type="component" value="Chromosome"/>
</dbReference>
<keyword evidence="1" id="KW-0812">Transmembrane</keyword>
<protein>
    <submittedName>
        <fullName evidence="2">Uncharacterized protein</fullName>
    </submittedName>
</protein>
<keyword evidence="1" id="KW-0472">Membrane</keyword>
<sequence length="254" mass="29820">MKFRGWRVRIGLLLVLASAILYATNFLIFHDTHDLFFYISIDIAFVPIEVLLVVMVIEAAIGEREKNIMLEKLNMVIGAFFSEVGTDLLKDISEFDSRSGEIKKSLIIKDNWSQKDFLEAEKFINDYNYKLDIEGTDPNSISFLKNTQSFLINKRKFLLALLENPNLLEHETFTELLRAVFHLTEELENREDMTKLPESDYKHLNLDTERAYNLLIYEWLQYMEHLMNNYPYLFSLALRTNPFDPDAKVEIQDS</sequence>
<reference evidence="2 3" key="1">
    <citation type="journal article" date="2014" name="Int. J. Syst. Evol. Microbiol.">
        <title>Methanobacterium paludis sp. nov. and a novel strain of Methanobacterium lacus isolated from northern peatlands.</title>
        <authorList>
            <person name="Cadillo-Quiroz H."/>
            <person name="Brauer S.L."/>
            <person name="Goodson N."/>
            <person name="Yavitt J.B."/>
            <person name="Zinder S.H."/>
        </authorList>
    </citation>
    <scope>NUCLEOTIDE SEQUENCE [LARGE SCALE GENOMIC DNA]</scope>
    <source>
        <strain evidence="3">DSM 25820 / JCM 18151 / SWAN1</strain>
    </source>
</reference>
<dbReference type="eggNOG" id="arCOG03165">
    <property type="taxonomic scope" value="Archaea"/>
</dbReference>